<feature type="transmembrane region" description="Helical" evidence="1">
    <location>
        <begin position="61"/>
        <end position="80"/>
    </location>
</feature>
<name>A0A937VY99_UNCTE</name>
<evidence type="ECO:0000313" key="3">
    <source>
        <dbReference type="Proteomes" id="UP000712673"/>
    </source>
</evidence>
<comment type="caution">
    <text evidence="2">The sequence shown here is derived from an EMBL/GenBank/DDBJ whole genome shotgun (WGS) entry which is preliminary data.</text>
</comment>
<sequence length="151" mass="16977">MAPQFWPWLGLGLVSSALVAWGMLWPAASWARATTFSWYLGVTSLYLFLLLRHSAWRGWPWLAVGTLMGAGLTGTTAALWTDTVGWSLRLPFFGLPLPWGWVWGVFAWINMLVLGVRVWRRSGEAVAVWLGWRTRHLMAPLLGWPAIALSL</sequence>
<keyword evidence="1" id="KW-0472">Membrane</keyword>
<dbReference type="Proteomes" id="UP000712673">
    <property type="component" value="Unassembled WGS sequence"/>
</dbReference>
<feature type="transmembrane region" description="Helical" evidence="1">
    <location>
        <begin position="100"/>
        <end position="119"/>
    </location>
</feature>
<accession>A0A937VY99</accession>
<keyword evidence="1" id="KW-0812">Transmembrane</keyword>
<gene>
    <name evidence="2" type="ORF">FJZ47_04970</name>
</gene>
<keyword evidence="1" id="KW-1133">Transmembrane helix</keyword>
<evidence type="ECO:0008006" key="4">
    <source>
        <dbReference type="Google" id="ProtNLM"/>
    </source>
</evidence>
<dbReference type="AlphaFoldDB" id="A0A937VY99"/>
<organism evidence="2 3">
    <name type="scientific">Tectimicrobiota bacterium</name>
    <dbReference type="NCBI Taxonomy" id="2528274"/>
    <lineage>
        <taxon>Bacteria</taxon>
        <taxon>Pseudomonadati</taxon>
        <taxon>Nitrospinota/Tectimicrobiota group</taxon>
        <taxon>Candidatus Tectimicrobiota</taxon>
    </lineage>
</organism>
<evidence type="ECO:0000313" key="2">
    <source>
        <dbReference type="EMBL" id="MBM3223142.1"/>
    </source>
</evidence>
<evidence type="ECO:0000256" key="1">
    <source>
        <dbReference type="SAM" id="Phobius"/>
    </source>
</evidence>
<protein>
    <recommendedName>
        <fullName evidence="4">Apolipoprotein N-acyltransferase</fullName>
    </recommendedName>
</protein>
<feature type="transmembrane region" description="Helical" evidence="1">
    <location>
        <begin position="5"/>
        <end position="24"/>
    </location>
</feature>
<proteinExistence type="predicted"/>
<feature type="transmembrane region" description="Helical" evidence="1">
    <location>
        <begin position="30"/>
        <end position="49"/>
    </location>
</feature>
<dbReference type="EMBL" id="VGLS01000099">
    <property type="protein sequence ID" value="MBM3223142.1"/>
    <property type="molecule type" value="Genomic_DNA"/>
</dbReference>
<reference evidence="2" key="1">
    <citation type="submission" date="2019-03" db="EMBL/GenBank/DDBJ databases">
        <title>Lake Tanganyika Metagenome-Assembled Genomes (MAGs).</title>
        <authorList>
            <person name="Tran P."/>
        </authorList>
    </citation>
    <scope>NUCLEOTIDE SEQUENCE</scope>
    <source>
        <strain evidence="2">K_DeepCast_65m_m2_066</strain>
    </source>
</reference>